<gene>
    <name evidence="1" type="ORF">Dsin_010990</name>
</gene>
<name>A0AAE0AUH9_9ROSI</name>
<evidence type="ECO:0000313" key="2">
    <source>
        <dbReference type="Proteomes" id="UP001281410"/>
    </source>
</evidence>
<dbReference type="InterPro" id="IPR036396">
    <property type="entry name" value="Cyt_P450_sf"/>
</dbReference>
<evidence type="ECO:0008006" key="3">
    <source>
        <dbReference type="Google" id="ProtNLM"/>
    </source>
</evidence>
<dbReference type="Gene3D" id="1.10.630.10">
    <property type="entry name" value="Cytochrome P450"/>
    <property type="match status" value="1"/>
</dbReference>
<dbReference type="Proteomes" id="UP001281410">
    <property type="component" value="Unassembled WGS sequence"/>
</dbReference>
<evidence type="ECO:0000313" key="1">
    <source>
        <dbReference type="EMBL" id="KAK3223965.1"/>
    </source>
</evidence>
<keyword evidence="2" id="KW-1185">Reference proteome</keyword>
<dbReference type="InterPro" id="IPR001128">
    <property type="entry name" value="Cyt_P450"/>
</dbReference>
<dbReference type="GO" id="GO:0004497">
    <property type="term" value="F:monooxygenase activity"/>
    <property type="evidence" value="ECO:0007669"/>
    <property type="project" value="InterPro"/>
</dbReference>
<dbReference type="EMBL" id="JANJYJ010000003">
    <property type="protein sequence ID" value="KAK3223965.1"/>
    <property type="molecule type" value="Genomic_DNA"/>
</dbReference>
<dbReference type="GO" id="GO:0005506">
    <property type="term" value="F:iron ion binding"/>
    <property type="evidence" value="ECO:0007669"/>
    <property type="project" value="InterPro"/>
</dbReference>
<proteinExistence type="predicted"/>
<organism evidence="1 2">
    <name type="scientific">Dipteronia sinensis</name>
    <dbReference type="NCBI Taxonomy" id="43782"/>
    <lineage>
        <taxon>Eukaryota</taxon>
        <taxon>Viridiplantae</taxon>
        <taxon>Streptophyta</taxon>
        <taxon>Embryophyta</taxon>
        <taxon>Tracheophyta</taxon>
        <taxon>Spermatophyta</taxon>
        <taxon>Magnoliopsida</taxon>
        <taxon>eudicotyledons</taxon>
        <taxon>Gunneridae</taxon>
        <taxon>Pentapetalae</taxon>
        <taxon>rosids</taxon>
        <taxon>malvids</taxon>
        <taxon>Sapindales</taxon>
        <taxon>Sapindaceae</taxon>
        <taxon>Hippocastanoideae</taxon>
        <taxon>Acereae</taxon>
        <taxon>Dipteronia</taxon>
    </lineage>
</organism>
<accession>A0AAE0AUH9</accession>
<dbReference type="SUPFAM" id="SSF48264">
    <property type="entry name" value="Cytochrome P450"/>
    <property type="match status" value="1"/>
</dbReference>
<protein>
    <recommendedName>
        <fullName evidence="3">Cytochrome P450</fullName>
    </recommendedName>
</protein>
<comment type="caution">
    <text evidence="1">The sequence shown here is derived from an EMBL/GenBank/DDBJ whole genome shotgun (WGS) entry which is preliminary data.</text>
</comment>
<dbReference type="Pfam" id="PF00067">
    <property type="entry name" value="p450"/>
    <property type="match status" value="1"/>
</dbReference>
<reference evidence="1" key="1">
    <citation type="journal article" date="2023" name="Plant J.">
        <title>Genome sequences and population genomics provide insights into the demographic history, inbreeding, and mutation load of two 'living fossil' tree species of Dipteronia.</title>
        <authorList>
            <person name="Feng Y."/>
            <person name="Comes H.P."/>
            <person name="Chen J."/>
            <person name="Zhu S."/>
            <person name="Lu R."/>
            <person name="Zhang X."/>
            <person name="Li P."/>
            <person name="Qiu J."/>
            <person name="Olsen K.M."/>
            <person name="Qiu Y."/>
        </authorList>
    </citation>
    <scope>NUCLEOTIDE SEQUENCE</scope>
    <source>
        <strain evidence="1">NBL</strain>
    </source>
</reference>
<dbReference type="AlphaFoldDB" id="A0AAE0AUH9"/>
<dbReference type="GO" id="GO:0016705">
    <property type="term" value="F:oxidoreductase activity, acting on paired donors, with incorporation or reduction of molecular oxygen"/>
    <property type="evidence" value="ECO:0007669"/>
    <property type="project" value="InterPro"/>
</dbReference>
<dbReference type="GO" id="GO:0020037">
    <property type="term" value="F:heme binding"/>
    <property type="evidence" value="ECO:0007669"/>
    <property type="project" value="InterPro"/>
</dbReference>
<sequence length="66" mass="7128">MKENILSRKFTNALVSAPASGSLFAGTDTTAEAMQWTIAELINHPDAFKKGQDLAIYKISTILISS</sequence>